<evidence type="ECO:0000256" key="1">
    <source>
        <dbReference type="SAM" id="SignalP"/>
    </source>
</evidence>
<proteinExistence type="predicted"/>
<accession>A0ABD3FFX8</accession>
<protein>
    <recommendedName>
        <fullName evidence="4">RxLR effector protein</fullName>
    </recommendedName>
</protein>
<evidence type="ECO:0000313" key="3">
    <source>
        <dbReference type="Proteomes" id="UP001632037"/>
    </source>
</evidence>
<comment type="caution">
    <text evidence="2">The sequence shown here is derived from an EMBL/GenBank/DDBJ whole genome shotgun (WGS) entry which is preliminary data.</text>
</comment>
<reference evidence="2 3" key="1">
    <citation type="submission" date="2024-09" db="EMBL/GenBank/DDBJ databases">
        <title>Genome sequencing and assembly of Phytophthora oleae, isolate VK10A, causative agent of rot of olive drupes.</title>
        <authorList>
            <person name="Conti Taguali S."/>
            <person name="Riolo M."/>
            <person name="La Spada F."/>
            <person name="Cacciola S.O."/>
            <person name="Dionisio G."/>
        </authorList>
    </citation>
    <scope>NUCLEOTIDE SEQUENCE [LARGE SCALE GENOMIC DNA]</scope>
    <source>
        <strain evidence="2 3">VK10A</strain>
    </source>
</reference>
<name>A0ABD3FFX8_9STRA</name>
<feature type="signal peptide" evidence="1">
    <location>
        <begin position="1"/>
        <end position="20"/>
    </location>
</feature>
<dbReference type="EMBL" id="JBIMZQ010000023">
    <property type="protein sequence ID" value="KAL3664601.1"/>
    <property type="molecule type" value="Genomic_DNA"/>
</dbReference>
<gene>
    <name evidence="2" type="ORF">V7S43_010351</name>
</gene>
<dbReference type="Proteomes" id="UP001632037">
    <property type="component" value="Unassembled WGS sequence"/>
</dbReference>
<keyword evidence="1" id="KW-0732">Signal</keyword>
<evidence type="ECO:0008006" key="4">
    <source>
        <dbReference type="Google" id="ProtNLM"/>
    </source>
</evidence>
<keyword evidence="3" id="KW-1185">Reference proteome</keyword>
<evidence type="ECO:0000313" key="2">
    <source>
        <dbReference type="EMBL" id="KAL3664601.1"/>
    </source>
</evidence>
<feature type="chain" id="PRO_5044889482" description="RxLR effector protein" evidence="1">
    <location>
        <begin position="21"/>
        <end position="100"/>
    </location>
</feature>
<dbReference type="AlphaFoldDB" id="A0ABD3FFX8"/>
<sequence>MRFTLVLVLIAATLLASIDAKSLRTSTTIQDDAEDEERGFVVRDVLTKDLPKVAAKPLEISTKDKVLNALAKLIPNTEKFDGKMVYKNGKWKFTQPLREH</sequence>
<organism evidence="2 3">
    <name type="scientific">Phytophthora oleae</name>
    <dbReference type="NCBI Taxonomy" id="2107226"/>
    <lineage>
        <taxon>Eukaryota</taxon>
        <taxon>Sar</taxon>
        <taxon>Stramenopiles</taxon>
        <taxon>Oomycota</taxon>
        <taxon>Peronosporomycetes</taxon>
        <taxon>Peronosporales</taxon>
        <taxon>Peronosporaceae</taxon>
        <taxon>Phytophthora</taxon>
    </lineage>
</organism>